<dbReference type="AlphaFoldDB" id="A0A9N9AZV8"/>
<dbReference type="EMBL" id="CAJVPQ010001327">
    <property type="protein sequence ID" value="CAG8546175.1"/>
    <property type="molecule type" value="Genomic_DNA"/>
</dbReference>
<organism evidence="1 2">
    <name type="scientific">Funneliformis caledonium</name>
    <dbReference type="NCBI Taxonomy" id="1117310"/>
    <lineage>
        <taxon>Eukaryota</taxon>
        <taxon>Fungi</taxon>
        <taxon>Fungi incertae sedis</taxon>
        <taxon>Mucoromycota</taxon>
        <taxon>Glomeromycotina</taxon>
        <taxon>Glomeromycetes</taxon>
        <taxon>Glomerales</taxon>
        <taxon>Glomeraceae</taxon>
        <taxon>Funneliformis</taxon>
    </lineage>
</organism>
<dbReference type="InterPro" id="IPR032675">
    <property type="entry name" value="LRR_dom_sf"/>
</dbReference>
<keyword evidence="2" id="KW-1185">Reference proteome</keyword>
<protein>
    <submittedName>
        <fullName evidence="1">806_t:CDS:1</fullName>
    </submittedName>
</protein>
<evidence type="ECO:0000313" key="2">
    <source>
        <dbReference type="Proteomes" id="UP000789570"/>
    </source>
</evidence>
<dbReference type="Proteomes" id="UP000789570">
    <property type="component" value="Unassembled WGS sequence"/>
</dbReference>
<dbReference type="SUPFAM" id="SSF52047">
    <property type="entry name" value="RNI-like"/>
    <property type="match status" value="1"/>
</dbReference>
<gene>
    <name evidence="1" type="ORF">FCALED_LOCUS5886</name>
</gene>
<evidence type="ECO:0000313" key="1">
    <source>
        <dbReference type="EMBL" id="CAG8546175.1"/>
    </source>
</evidence>
<dbReference type="OrthoDB" id="2357395at2759"/>
<accession>A0A9N9AZV8</accession>
<comment type="caution">
    <text evidence="1">The sequence shown here is derived from an EMBL/GenBank/DDBJ whole genome shotgun (WGS) entry which is preliminary data.</text>
</comment>
<name>A0A9N9AZV8_9GLOM</name>
<reference evidence="1" key="1">
    <citation type="submission" date="2021-06" db="EMBL/GenBank/DDBJ databases">
        <authorList>
            <person name="Kallberg Y."/>
            <person name="Tangrot J."/>
            <person name="Rosling A."/>
        </authorList>
    </citation>
    <scope>NUCLEOTIDE SEQUENCE</scope>
    <source>
        <strain evidence="1">UK204</strain>
    </source>
</reference>
<proteinExistence type="predicted"/>
<sequence>MVEKFPLELLNELFNLIGNDYKTLYSCIFVNKLWYETFVPTLWRNPLQSMHNIKILINCLLVEDNDFVNQKNIKLPSHYLLEKPPLLNYAKFVTILNLKMTKSLNQLMRLKYKDETLKDRFVRFIMSHSSIEYLNTSLLKAKSIINDPNFNDCFRNLKEFETADDYSSSIFKELTKVCDKIQVFRLHYKNVKNDNGILAKLIEVQNKVKKVYIYLSKTCEFEKLELEDAISSHSKSIVEYHSTGFTEMDLSILRFQNLVTLHLENKKVNEIDLPEQIKSTLFPNLQKFTIKDFHGNSFLNISNFVEINGMGLTYLEIGGNPFDEDNLKILLLSIGRNCKNLESLTTFYDDHMEHAIGEILYNCNYLRKIYLRLIEGVLIYVDDLIHPLSHSKSLISIKFGNYIRISDTALSYLNEIWLGPKPLLLSYSNYKQCFLGESPISRLKRYEELGLLKFEITDEEPVNDVFDPYHHLDYIDYYEDNQD</sequence>
<dbReference type="Gene3D" id="3.80.10.10">
    <property type="entry name" value="Ribonuclease Inhibitor"/>
    <property type="match status" value="1"/>
</dbReference>